<sequence length="179" mass="18943">MAMMAKSISQGSQRSAESGAGSDRSIVIIGHGQQLSIPDIHDMSSEQYLAESDPSAFVHHETAPTSPSVKLASSGILPSRAVDSVEQLESRLTAQERGLVGVKIEVTALKGGVAELKEDVVGLKVDVVGLKEDVVGLKEDVVGLKEDVVGLKEDVVGLKHDIATMRDEIMSMLTALVKK</sequence>
<evidence type="ECO:0000256" key="1">
    <source>
        <dbReference type="SAM" id="MobiDB-lite"/>
    </source>
</evidence>
<protein>
    <submittedName>
        <fullName evidence="2">Uncharacterized protein</fullName>
    </submittedName>
</protein>
<name>A0AAW0C7S4_9AGAR</name>
<gene>
    <name evidence="2" type="ORF">R3P38DRAFT_2912264</name>
</gene>
<dbReference type="Proteomes" id="UP001362999">
    <property type="component" value="Unassembled WGS sequence"/>
</dbReference>
<evidence type="ECO:0000313" key="3">
    <source>
        <dbReference type="Proteomes" id="UP001362999"/>
    </source>
</evidence>
<accession>A0AAW0C7S4</accession>
<organism evidence="2 3">
    <name type="scientific">Favolaschia claudopus</name>
    <dbReference type="NCBI Taxonomy" id="2862362"/>
    <lineage>
        <taxon>Eukaryota</taxon>
        <taxon>Fungi</taxon>
        <taxon>Dikarya</taxon>
        <taxon>Basidiomycota</taxon>
        <taxon>Agaricomycotina</taxon>
        <taxon>Agaricomycetes</taxon>
        <taxon>Agaricomycetidae</taxon>
        <taxon>Agaricales</taxon>
        <taxon>Marasmiineae</taxon>
        <taxon>Mycenaceae</taxon>
        <taxon>Favolaschia</taxon>
    </lineage>
</organism>
<dbReference type="Gene3D" id="1.20.5.190">
    <property type="match status" value="1"/>
</dbReference>
<comment type="caution">
    <text evidence="2">The sequence shown here is derived from an EMBL/GenBank/DDBJ whole genome shotgun (WGS) entry which is preliminary data.</text>
</comment>
<reference evidence="2 3" key="1">
    <citation type="journal article" date="2024" name="J Genomics">
        <title>Draft genome sequencing and assembly of Favolaschia claudopus CIRM-BRFM 2984 isolated from oak limbs.</title>
        <authorList>
            <person name="Navarro D."/>
            <person name="Drula E."/>
            <person name="Chaduli D."/>
            <person name="Cazenave R."/>
            <person name="Ahrendt S."/>
            <person name="Wang J."/>
            <person name="Lipzen A."/>
            <person name="Daum C."/>
            <person name="Barry K."/>
            <person name="Grigoriev I.V."/>
            <person name="Favel A."/>
            <person name="Rosso M.N."/>
            <person name="Martin F."/>
        </authorList>
    </citation>
    <scope>NUCLEOTIDE SEQUENCE [LARGE SCALE GENOMIC DNA]</scope>
    <source>
        <strain evidence="2 3">CIRM-BRFM 2984</strain>
    </source>
</reference>
<dbReference type="Gene3D" id="1.20.5.170">
    <property type="match status" value="1"/>
</dbReference>
<dbReference type="AlphaFoldDB" id="A0AAW0C7S4"/>
<dbReference type="EMBL" id="JAWWNJ010000020">
    <property type="protein sequence ID" value="KAK7034988.1"/>
    <property type="molecule type" value="Genomic_DNA"/>
</dbReference>
<feature type="region of interest" description="Disordered" evidence="1">
    <location>
        <begin position="1"/>
        <end position="21"/>
    </location>
</feature>
<keyword evidence="3" id="KW-1185">Reference proteome</keyword>
<feature type="compositionally biased region" description="Polar residues" evidence="1">
    <location>
        <begin position="7"/>
        <end position="16"/>
    </location>
</feature>
<proteinExistence type="predicted"/>
<evidence type="ECO:0000313" key="2">
    <source>
        <dbReference type="EMBL" id="KAK7034988.1"/>
    </source>
</evidence>